<evidence type="ECO:0000256" key="4">
    <source>
        <dbReference type="ARBA" id="ARBA00022679"/>
    </source>
</evidence>
<keyword evidence="5 8" id="KW-0812">Transmembrane</keyword>
<evidence type="ECO:0000256" key="3">
    <source>
        <dbReference type="ARBA" id="ARBA00022676"/>
    </source>
</evidence>
<dbReference type="Proteomes" id="UP000325440">
    <property type="component" value="Unassembled WGS sequence"/>
</dbReference>
<gene>
    <name evidence="9" type="ORF">CINCED_3A018446</name>
</gene>
<dbReference type="GO" id="GO:0005737">
    <property type="term" value="C:cytoplasm"/>
    <property type="evidence" value="ECO:0007669"/>
    <property type="project" value="TreeGrafter"/>
</dbReference>
<keyword evidence="7 8" id="KW-0472">Membrane</keyword>
<dbReference type="AlphaFoldDB" id="A0A5E4NCE8"/>
<accession>A0A5E4NCE8</accession>
<reference evidence="9 10" key="1">
    <citation type="submission" date="2019-08" db="EMBL/GenBank/DDBJ databases">
        <authorList>
            <person name="Alioto T."/>
            <person name="Alioto T."/>
            <person name="Gomez Garrido J."/>
        </authorList>
    </citation>
    <scope>NUCLEOTIDE SEQUENCE [LARGE SCALE GENOMIC DNA]</scope>
</reference>
<keyword evidence="10" id="KW-1185">Reference proteome</keyword>
<evidence type="ECO:0000313" key="10">
    <source>
        <dbReference type="Proteomes" id="UP000325440"/>
    </source>
</evidence>
<evidence type="ECO:0000256" key="5">
    <source>
        <dbReference type="ARBA" id="ARBA00022692"/>
    </source>
</evidence>
<evidence type="ECO:0000313" key="9">
    <source>
        <dbReference type="EMBL" id="VVC41367.1"/>
    </source>
</evidence>
<dbReference type="PANTHER" id="PTHR21461">
    <property type="entry name" value="GLYCOSYLTRANSFERASE FAMILY 92 PROTEIN"/>
    <property type="match status" value="1"/>
</dbReference>
<keyword evidence="4 8" id="KW-0808">Transferase</keyword>
<dbReference type="OrthoDB" id="2526284at2759"/>
<dbReference type="Pfam" id="PF01697">
    <property type="entry name" value="Glyco_transf_92"/>
    <property type="match status" value="1"/>
</dbReference>
<dbReference type="InterPro" id="IPR008166">
    <property type="entry name" value="Glyco_transf_92"/>
</dbReference>
<keyword evidence="3 8" id="KW-0328">Glycosyltransferase</keyword>
<organism evidence="9 10">
    <name type="scientific">Cinara cedri</name>
    <dbReference type="NCBI Taxonomy" id="506608"/>
    <lineage>
        <taxon>Eukaryota</taxon>
        <taxon>Metazoa</taxon>
        <taxon>Ecdysozoa</taxon>
        <taxon>Arthropoda</taxon>
        <taxon>Hexapoda</taxon>
        <taxon>Insecta</taxon>
        <taxon>Pterygota</taxon>
        <taxon>Neoptera</taxon>
        <taxon>Paraneoptera</taxon>
        <taxon>Hemiptera</taxon>
        <taxon>Sternorrhyncha</taxon>
        <taxon>Aphidomorpha</taxon>
        <taxon>Aphidoidea</taxon>
        <taxon>Aphididae</taxon>
        <taxon>Lachninae</taxon>
        <taxon>Cinara</taxon>
    </lineage>
</organism>
<comment type="similarity">
    <text evidence="2 8">Belongs to the glycosyltransferase 92 family.</text>
</comment>
<proteinExistence type="inferred from homology"/>
<evidence type="ECO:0000256" key="2">
    <source>
        <dbReference type="ARBA" id="ARBA00007647"/>
    </source>
</evidence>
<evidence type="ECO:0000256" key="6">
    <source>
        <dbReference type="ARBA" id="ARBA00022989"/>
    </source>
</evidence>
<evidence type="ECO:0000256" key="1">
    <source>
        <dbReference type="ARBA" id="ARBA00004167"/>
    </source>
</evidence>
<comment type="subcellular location">
    <subcellularLocation>
        <location evidence="1">Membrane</location>
        <topology evidence="1">Single-pass membrane protein</topology>
    </subcellularLocation>
</comment>
<feature type="transmembrane region" description="Helical" evidence="8">
    <location>
        <begin position="12"/>
        <end position="31"/>
    </location>
</feature>
<name>A0A5E4NCE8_9HEMI</name>
<evidence type="ECO:0000256" key="7">
    <source>
        <dbReference type="ARBA" id="ARBA00023136"/>
    </source>
</evidence>
<dbReference type="EMBL" id="CABPRJ010001918">
    <property type="protein sequence ID" value="VVC41367.1"/>
    <property type="molecule type" value="Genomic_DNA"/>
</dbReference>
<dbReference type="EC" id="2.4.1.-" evidence="8"/>
<protein>
    <recommendedName>
        <fullName evidence="8">Glycosyltransferase family 92 protein</fullName>
        <ecNumber evidence="8">2.4.1.-</ecNumber>
    </recommendedName>
</protein>
<dbReference type="PANTHER" id="PTHR21461:SF40">
    <property type="entry name" value="GLYCOSYLTRANSFERASE FAMILY 92 PROTEIN"/>
    <property type="match status" value="1"/>
</dbReference>
<sequence>MRFANSIMKTRVRLLLLFSSIITLFIFYVMYDEKPRSTDTKNDKYYSQKFKLPTRYKPTKQQYIIHPPSVERTLPNRSEIIPRDAVWQNVHSTKFKFFIYSAYLDKRIKSVGPLVRIIGATKTRKPDTVWCRLWYSDSSKTVSAFVKAIRENWNLKYSAVFVLCKLPPDGKQPLSVSIVSHIKDPITNEILIQMPKATSQFKTDIEICVKPLHYYYDRAIQLMEFVELNYLLGIGHFTFYKNTIGPNVDCVLDRYKKDNLVSILPWQLDMVSKQEIRTEGMFAALNDCLYRNMYKSKFVAFLDIDEIIVPRQNDTLIQLINWLNIYQTPAAYSFRNAFFYMQWADDDTLPIDQNPFHSNLVVLRKTRRKTKLHPHKQRSKYICDPRRIIEVGNHFIWEFLNPNDGTFYFTPERAILHHYRVCEYGGNDCVTADSTVDRTVYRYRKKLVERITNTLGNLDTNCLIEAQANTNETLYFSN</sequence>
<keyword evidence="6 8" id="KW-1133">Transmembrane helix</keyword>
<dbReference type="GO" id="GO:0016020">
    <property type="term" value="C:membrane"/>
    <property type="evidence" value="ECO:0007669"/>
    <property type="project" value="UniProtKB-SubCell"/>
</dbReference>
<evidence type="ECO:0000256" key="8">
    <source>
        <dbReference type="RuleBase" id="RU366017"/>
    </source>
</evidence>
<dbReference type="GO" id="GO:0016757">
    <property type="term" value="F:glycosyltransferase activity"/>
    <property type="evidence" value="ECO:0007669"/>
    <property type="project" value="UniProtKB-UniRule"/>
</dbReference>